<proteinExistence type="inferred from homology"/>
<evidence type="ECO:0000313" key="13">
    <source>
        <dbReference type="Proteomes" id="UP000310685"/>
    </source>
</evidence>
<dbReference type="Proteomes" id="UP000309601">
    <property type="component" value="Unassembled WGS sequence"/>
</dbReference>
<feature type="transmembrane region" description="Helical" evidence="6">
    <location>
        <begin position="83"/>
        <end position="102"/>
    </location>
</feature>
<keyword evidence="3 6" id="KW-0812">Transmembrane</keyword>
<dbReference type="EMBL" id="SPRX01000030">
    <property type="protein sequence ID" value="TIC64742.1"/>
    <property type="molecule type" value="Genomic_DNA"/>
</dbReference>
<dbReference type="NCBIfam" id="NF038013">
    <property type="entry name" value="AceTr_1"/>
    <property type="match status" value="1"/>
</dbReference>
<dbReference type="EMBL" id="SPRW01000038">
    <property type="protein sequence ID" value="TIC63242.1"/>
    <property type="molecule type" value="Genomic_DNA"/>
</dbReference>
<organism evidence="8 11">
    <name type="scientific">Wallemia mellicola</name>
    <dbReference type="NCBI Taxonomy" id="1708541"/>
    <lineage>
        <taxon>Eukaryota</taxon>
        <taxon>Fungi</taxon>
        <taxon>Dikarya</taxon>
        <taxon>Basidiomycota</taxon>
        <taxon>Wallemiomycotina</taxon>
        <taxon>Wallemiomycetes</taxon>
        <taxon>Wallemiales</taxon>
        <taxon>Wallemiaceae</taxon>
        <taxon>Wallemia</taxon>
    </lineage>
</organism>
<accession>A0A4T0LZ71</accession>
<dbReference type="InterPro" id="IPR000791">
    <property type="entry name" value="Gpr1/Fun34/SatP-like"/>
</dbReference>
<dbReference type="Proteomes" id="UP000310685">
    <property type="component" value="Unassembled WGS sequence"/>
</dbReference>
<feature type="transmembrane region" description="Helical" evidence="6">
    <location>
        <begin position="122"/>
        <end position="139"/>
    </location>
</feature>
<reference evidence="11 12" key="1">
    <citation type="submission" date="2019-03" db="EMBL/GenBank/DDBJ databases">
        <title>Sequencing 25 genomes of Wallemia mellicola.</title>
        <authorList>
            <person name="Gostincar C."/>
        </authorList>
    </citation>
    <scope>NUCLEOTIDE SEQUENCE [LARGE SCALE GENOMIC DNA]</scope>
    <source>
        <strain evidence="9 12">EXF-1274</strain>
        <strain evidence="7 13">EXF-6152</strain>
        <strain evidence="10 14">EXF-757</strain>
        <strain evidence="8 11">EXF-8738</strain>
    </source>
</reference>
<feature type="transmembrane region" description="Helical" evidence="6">
    <location>
        <begin position="54"/>
        <end position="71"/>
    </location>
</feature>
<sequence>MSTAEQGIPNDQGFKNGDPNANANIARFITPGGHPADSSQPAFPIFHRKIANPSPLGLASFATTTFMLSLYNISTRGISAPNVVVGPALFYGGLTQLLAGMWEFTTGNTFAATAFSTYGGFWLSYGVIYIPWFGIEAAYEGAEEELASALGIFLIGWFIITFIFLVASHRSSVALSGVFFFLTITFILLAAAEFTGSTGTKKAGGVIGCITAFNAWYVCLAGLLTPDSSYFTLPTVSLDFKKK</sequence>
<evidence type="ECO:0000313" key="12">
    <source>
        <dbReference type="Proteomes" id="UP000309601"/>
    </source>
</evidence>
<evidence type="ECO:0000256" key="6">
    <source>
        <dbReference type="SAM" id="Phobius"/>
    </source>
</evidence>
<keyword evidence="5 6" id="KW-0472">Membrane</keyword>
<dbReference type="OMA" id="AMHWAIS"/>
<dbReference type="Pfam" id="PF01184">
    <property type="entry name" value="Gpr1_Fun34_YaaH"/>
    <property type="match status" value="1"/>
</dbReference>
<dbReference type="PANTHER" id="PTHR31123">
    <property type="entry name" value="ACCUMULATION OF DYADS PROTEIN 2-RELATED"/>
    <property type="match status" value="1"/>
</dbReference>
<evidence type="ECO:0000313" key="8">
    <source>
        <dbReference type="EMBL" id="TIC28900.1"/>
    </source>
</evidence>
<feature type="transmembrane region" description="Helical" evidence="6">
    <location>
        <begin position="203"/>
        <end position="224"/>
    </location>
</feature>
<evidence type="ECO:0000313" key="11">
    <source>
        <dbReference type="Proteomes" id="UP000305647"/>
    </source>
</evidence>
<comment type="subcellular location">
    <subcellularLocation>
        <location evidence="1">Membrane</location>
        <topology evidence="1">Multi-pass membrane protein</topology>
    </subcellularLocation>
</comment>
<evidence type="ECO:0000256" key="5">
    <source>
        <dbReference type="ARBA" id="ARBA00023136"/>
    </source>
</evidence>
<dbReference type="EMBL" id="SPRC01000037">
    <property type="protein sequence ID" value="TIB77152.1"/>
    <property type="molecule type" value="Genomic_DNA"/>
</dbReference>
<comment type="caution">
    <text evidence="8">The sequence shown here is derived from an EMBL/GenBank/DDBJ whole genome shotgun (WGS) entry which is preliminary data.</text>
</comment>
<dbReference type="InterPro" id="IPR051633">
    <property type="entry name" value="AceTr"/>
</dbReference>
<dbReference type="Proteomes" id="UP000310708">
    <property type="component" value="Unassembled WGS sequence"/>
</dbReference>
<dbReference type="Proteomes" id="UP000305647">
    <property type="component" value="Unassembled WGS sequence"/>
</dbReference>
<feature type="transmembrane region" description="Helical" evidence="6">
    <location>
        <begin position="146"/>
        <end position="167"/>
    </location>
</feature>
<evidence type="ECO:0000256" key="4">
    <source>
        <dbReference type="ARBA" id="ARBA00022989"/>
    </source>
</evidence>
<evidence type="ECO:0000313" key="14">
    <source>
        <dbReference type="Proteomes" id="UP000310708"/>
    </source>
</evidence>
<gene>
    <name evidence="10" type="ORF">E3Q01_02555</name>
    <name evidence="9" type="ORF">E3Q02_03123</name>
    <name evidence="8" type="ORF">E3Q10_02893</name>
    <name evidence="7" type="ORF">E3Q22_03172</name>
</gene>
<dbReference type="GO" id="GO:0005886">
    <property type="term" value="C:plasma membrane"/>
    <property type="evidence" value="ECO:0007669"/>
    <property type="project" value="TreeGrafter"/>
</dbReference>
<evidence type="ECO:0000256" key="2">
    <source>
        <dbReference type="ARBA" id="ARBA00005587"/>
    </source>
</evidence>
<evidence type="ECO:0000256" key="3">
    <source>
        <dbReference type="ARBA" id="ARBA00022692"/>
    </source>
</evidence>
<evidence type="ECO:0008006" key="15">
    <source>
        <dbReference type="Google" id="ProtNLM"/>
    </source>
</evidence>
<dbReference type="EMBL" id="SPRO01000033">
    <property type="protein sequence ID" value="TIC28900.1"/>
    <property type="molecule type" value="Genomic_DNA"/>
</dbReference>
<evidence type="ECO:0000313" key="7">
    <source>
        <dbReference type="EMBL" id="TIB77152.1"/>
    </source>
</evidence>
<dbReference type="PANTHER" id="PTHR31123:SF1">
    <property type="entry name" value="ACCUMULATION OF DYADS PROTEIN 2-RELATED"/>
    <property type="match status" value="1"/>
</dbReference>
<comment type="similarity">
    <text evidence="2">Belongs to the acetate uptake transporter (AceTr) (TC 2.A.96) family.</text>
</comment>
<evidence type="ECO:0000256" key="1">
    <source>
        <dbReference type="ARBA" id="ARBA00004141"/>
    </source>
</evidence>
<evidence type="ECO:0000313" key="9">
    <source>
        <dbReference type="EMBL" id="TIC63242.1"/>
    </source>
</evidence>
<name>A0A4T0LZ71_9BASI</name>
<feature type="transmembrane region" description="Helical" evidence="6">
    <location>
        <begin position="173"/>
        <end position="191"/>
    </location>
</feature>
<dbReference type="AlphaFoldDB" id="A0A4T0LZ71"/>
<dbReference type="GO" id="GO:0015123">
    <property type="term" value="F:acetate transmembrane transporter activity"/>
    <property type="evidence" value="ECO:0007669"/>
    <property type="project" value="TreeGrafter"/>
</dbReference>
<protein>
    <recommendedName>
        <fullName evidence="15">FUN34 transmembrane protein</fullName>
    </recommendedName>
</protein>
<evidence type="ECO:0000313" key="10">
    <source>
        <dbReference type="EMBL" id="TIC64742.1"/>
    </source>
</evidence>
<keyword evidence="4 6" id="KW-1133">Transmembrane helix</keyword>